<dbReference type="EMBL" id="JBBNAF010000006">
    <property type="protein sequence ID" value="KAK9135155.1"/>
    <property type="molecule type" value="Genomic_DNA"/>
</dbReference>
<proteinExistence type="predicted"/>
<name>A0AAP0JK91_9MAGN</name>
<evidence type="ECO:0000313" key="2">
    <source>
        <dbReference type="Proteomes" id="UP001420932"/>
    </source>
</evidence>
<accession>A0AAP0JK91</accession>
<sequence length="71" mass="7691">MPGTGNNRRHSSIPGLLLSGVSASGATICGENTQVELVTPETPSRQKDIFSILNVHHRTPRQCTRESKLHA</sequence>
<comment type="caution">
    <text evidence="1">The sequence shown here is derived from an EMBL/GenBank/DDBJ whole genome shotgun (WGS) entry which is preliminary data.</text>
</comment>
<organism evidence="1 2">
    <name type="scientific">Stephania yunnanensis</name>
    <dbReference type="NCBI Taxonomy" id="152371"/>
    <lineage>
        <taxon>Eukaryota</taxon>
        <taxon>Viridiplantae</taxon>
        <taxon>Streptophyta</taxon>
        <taxon>Embryophyta</taxon>
        <taxon>Tracheophyta</taxon>
        <taxon>Spermatophyta</taxon>
        <taxon>Magnoliopsida</taxon>
        <taxon>Ranunculales</taxon>
        <taxon>Menispermaceae</taxon>
        <taxon>Menispermoideae</taxon>
        <taxon>Cissampelideae</taxon>
        <taxon>Stephania</taxon>
    </lineage>
</organism>
<gene>
    <name evidence="1" type="ORF">Syun_014485</name>
</gene>
<dbReference type="AlphaFoldDB" id="A0AAP0JK91"/>
<keyword evidence="2" id="KW-1185">Reference proteome</keyword>
<reference evidence="1 2" key="1">
    <citation type="submission" date="2024-01" db="EMBL/GenBank/DDBJ databases">
        <title>Genome assemblies of Stephania.</title>
        <authorList>
            <person name="Yang L."/>
        </authorList>
    </citation>
    <scope>NUCLEOTIDE SEQUENCE [LARGE SCALE GENOMIC DNA]</scope>
    <source>
        <strain evidence="1">YNDBR</strain>
        <tissue evidence="1">Leaf</tissue>
    </source>
</reference>
<dbReference type="Proteomes" id="UP001420932">
    <property type="component" value="Unassembled WGS sequence"/>
</dbReference>
<evidence type="ECO:0000313" key="1">
    <source>
        <dbReference type="EMBL" id="KAK9135155.1"/>
    </source>
</evidence>
<protein>
    <submittedName>
        <fullName evidence="1">Uncharacterized protein</fullName>
    </submittedName>
</protein>